<gene>
    <name evidence="1" type="ORF">L201_004499</name>
</gene>
<dbReference type="EMBL" id="CP144102">
    <property type="protein sequence ID" value="WWC89575.1"/>
    <property type="molecule type" value="Genomic_DNA"/>
</dbReference>
<keyword evidence="2" id="KW-1185">Reference proteome</keyword>
<dbReference type="Proteomes" id="UP001355207">
    <property type="component" value="Chromosome 5"/>
</dbReference>
<dbReference type="GeneID" id="91095169"/>
<proteinExistence type="predicted"/>
<reference evidence="1 2" key="1">
    <citation type="submission" date="2024-01" db="EMBL/GenBank/DDBJ databases">
        <title>Comparative genomics of Cryptococcus and Kwoniella reveals pathogenesis evolution and contrasting modes of karyotype evolution via chromosome fusion or intercentromeric recombination.</title>
        <authorList>
            <person name="Coelho M.A."/>
            <person name="David-Palma M."/>
            <person name="Shea T."/>
            <person name="Bowers K."/>
            <person name="McGinley-Smith S."/>
            <person name="Mohammad A.W."/>
            <person name="Gnirke A."/>
            <person name="Yurkov A.M."/>
            <person name="Nowrousian M."/>
            <person name="Sun S."/>
            <person name="Cuomo C.A."/>
            <person name="Heitman J."/>
        </authorList>
    </citation>
    <scope>NUCLEOTIDE SEQUENCE [LARGE SCALE GENOMIC DNA]</scope>
    <source>
        <strain evidence="1 2">CBS 6074</strain>
    </source>
</reference>
<accession>A0AAX4JVY1</accession>
<dbReference type="RefSeq" id="XP_066076338.1">
    <property type="nucleotide sequence ID" value="XM_066220241.1"/>
</dbReference>
<evidence type="ECO:0000313" key="1">
    <source>
        <dbReference type="EMBL" id="WWC89575.1"/>
    </source>
</evidence>
<evidence type="ECO:0000313" key="2">
    <source>
        <dbReference type="Proteomes" id="UP001355207"/>
    </source>
</evidence>
<organism evidence="1 2">
    <name type="scientific">Kwoniella dendrophila CBS 6074</name>
    <dbReference type="NCBI Taxonomy" id="1295534"/>
    <lineage>
        <taxon>Eukaryota</taxon>
        <taxon>Fungi</taxon>
        <taxon>Dikarya</taxon>
        <taxon>Basidiomycota</taxon>
        <taxon>Agaricomycotina</taxon>
        <taxon>Tremellomycetes</taxon>
        <taxon>Tremellales</taxon>
        <taxon>Cryptococcaceae</taxon>
        <taxon>Kwoniella</taxon>
    </lineage>
</organism>
<protein>
    <submittedName>
        <fullName evidence="1">Uncharacterized protein</fullName>
    </submittedName>
</protein>
<dbReference type="AlphaFoldDB" id="A0AAX4JVY1"/>
<name>A0AAX4JVY1_9TREE</name>
<sequence>MDQAQYQTEVNDSYNDLMTHLEIATTVFRDSRKTAGDTAFETVTTLQNQMILVRNSDSKYAEHCGNHLNTITDSDGRQEAAFDIDRKGRPLIKAKENYAASAISCMKRSANWASSLYAGSNRAGSAYAAALMEDNALNLEEARRKWLTSKNDIDTFQPTLYMCSSVVAGDSDHPLTKTLAEWESTRSQVEDAEKKRYVF</sequence>